<evidence type="ECO:0000256" key="1">
    <source>
        <dbReference type="ARBA" id="ARBA00004496"/>
    </source>
</evidence>
<protein>
    <recommendedName>
        <fullName evidence="9">Peptidyl-tRNA hydrolase ArfB</fullName>
        <ecNumber evidence="3">3.1.1.29</ecNumber>
    </recommendedName>
    <alternativeName>
        <fullName evidence="10">Alternative ribosome-rescue factor B</fullName>
    </alternativeName>
</protein>
<feature type="compositionally biased region" description="Basic residues" evidence="11">
    <location>
        <begin position="119"/>
        <end position="144"/>
    </location>
</feature>
<comment type="caution">
    <text evidence="13">The sequence shown here is derived from an EMBL/GenBank/DDBJ whole genome shotgun (WGS) entry which is preliminary data.</text>
</comment>
<comment type="catalytic activity">
    <reaction evidence="7">
        <text>an N-acyl-L-alpha-aminoacyl-tRNA + H2O = an N-acyl-L-amino acid + a tRNA + H(+)</text>
        <dbReference type="Rhea" id="RHEA:54448"/>
        <dbReference type="Rhea" id="RHEA-COMP:10123"/>
        <dbReference type="Rhea" id="RHEA-COMP:13883"/>
        <dbReference type="ChEBI" id="CHEBI:15377"/>
        <dbReference type="ChEBI" id="CHEBI:15378"/>
        <dbReference type="ChEBI" id="CHEBI:59874"/>
        <dbReference type="ChEBI" id="CHEBI:78442"/>
        <dbReference type="ChEBI" id="CHEBI:138191"/>
        <dbReference type="EC" id="3.1.1.29"/>
    </reaction>
</comment>
<dbReference type="Proteomes" id="UP000183210">
    <property type="component" value="Unassembled WGS sequence"/>
</dbReference>
<organism evidence="13 14">
    <name type="scientific">Pseudomonas lutea</name>
    <dbReference type="NCBI Taxonomy" id="243924"/>
    <lineage>
        <taxon>Bacteria</taxon>
        <taxon>Pseudomonadati</taxon>
        <taxon>Pseudomonadota</taxon>
        <taxon>Gammaproteobacteria</taxon>
        <taxon>Pseudomonadales</taxon>
        <taxon>Pseudomonadaceae</taxon>
        <taxon>Pseudomonas</taxon>
    </lineage>
</organism>
<dbReference type="FunFam" id="3.30.160.20:FF:000029">
    <property type="entry name" value="Peptidyl-tRNA hydrolase YaeJ"/>
    <property type="match status" value="1"/>
</dbReference>
<dbReference type="InterPro" id="IPR000352">
    <property type="entry name" value="Pep_chain_release_fac_I"/>
</dbReference>
<evidence type="ECO:0000256" key="9">
    <source>
        <dbReference type="ARBA" id="ARBA00070375"/>
    </source>
</evidence>
<dbReference type="PANTHER" id="PTHR47814">
    <property type="entry name" value="PEPTIDYL-TRNA HYDROLASE ARFB"/>
    <property type="match status" value="1"/>
</dbReference>
<dbReference type="InterPro" id="IPR045853">
    <property type="entry name" value="Pep_chain_release_fac_I_sf"/>
</dbReference>
<comment type="subunit">
    <text evidence="8">Associated with 70S ribosomes and polysomes.</text>
</comment>
<evidence type="ECO:0000256" key="4">
    <source>
        <dbReference type="ARBA" id="ARBA00022490"/>
    </source>
</evidence>
<dbReference type="AlphaFoldDB" id="A0A9X8MEY6"/>
<dbReference type="NCBIfam" id="NF006718">
    <property type="entry name" value="PRK09256.1"/>
    <property type="match status" value="1"/>
</dbReference>
<evidence type="ECO:0000259" key="12">
    <source>
        <dbReference type="PROSITE" id="PS00745"/>
    </source>
</evidence>
<sequence length="155" mass="17417">MIPRGLSRYVLAYGYISMISISNTVSLPDTEVELTAVRAQGAGGQNVNKVSSAIHLRFDIRASSLPDFYKERLLALQDTRITREGVVVLKAQQYRTQEQNREDALTRLAELIQSVTRVQKTRRPTKPTLASKKRRLEGKTKRSAVKAGRGRVDFS</sequence>
<evidence type="ECO:0000256" key="2">
    <source>
        <dbReference type="ARBA" id="ARBA00010835"/>
    </source>
</evidence>
<feature type="region of interest" description="Disordered" evidence="11">
    <location>
        <begin position="119"/>
        <end position="155"/>
    </location>
</feature>
<evidence type="ECO:0000256" key="8">
    <source>
        <dbReference type="ARBA" id="ARBA00063421"/>
    </source>
</evidence>
<keyword evidence="5" id="KW-0378">Hydrolase</keyword>
<dbReference type="PROSITE" id="PS00745">
    <property type="entry name" value="RF_PROK_I"/>
    <property type="match status" value="1"/>
</dbReference>
<reference evidence="13 14" key="1">
    <citation type="submission" date="2016-10" db="EMBL/GenBank/DDBJ databases">
        <authorList>
            <person name="Varghese N."/>
            <person name="Submissions S."/>
        </authorList>
    </citation>
    <scope>NUCLEOTIDE SEQUENCE [LARGE SCALE GENOMIC DNA]</scope>
    <source>
        <strain evidence="13 14">LMG 21974</strain>
    </source>
</reference>
<dbReference type="GO" id="GO:0006417">
    <property type="term" value="P:regulation of translation"/>
    <property type="evidence" value="ECO:0007669"/>
    <property type="project" value="UniProtKB-KW"/>
</dbReference>
<dbReference type="Pfam" id="PF00472">
    <property type="entry name" value="RF-1"/>
    <property type="match status" value="1"/>
</dbReference>
<dbReference type="SUPFAM" id="SSF75620">
    <property type="entry name" value="Release factor"/>
    <property type="match status" value="1"/>
</dbReference>
<comment type="similarity">
    <text evidence="2">Belongs to the prokaryotic/mitochondrial release factor family.</text>
</comment>
<keyword evidence="4" id="KW-0963">Cytoplasm</keyword>
<dbReference type="PANTHER" id="PTHR47814:SF1">
    <property type="entry name" value="PEPTIDYL-TRNA HYDROLASE ARFB"/>
    <property type="match status" value="1"/>
</dbReference>
<dbReference type="GO" id="GO:0072344">
    <property type="term" value="P:rescue of stalled ribosome"/>
    <property type="evidence" value="ECO:0007669"/>
    <property type="project" value="TreeGrafter"/>
</dbReference>
<keyword evidence="6" id="KW-0810">Translation regulation</keyword>
<dbReference type="GO" id="GO:0005737">
    <property type="term" value="C:cytoplasm"/>
    <property type="evidence" value="ECO:0007669"/>
    <property type="project" value="UniProtKB-SubCell"/>
</dbReference>
<accession>A0A9X8MEY6</accession>
<evidence type="ECO:0000313" key="14">
    <source>
        <dbReference type="Proteomes" id="UP000183210"/>
    </source>
</evidence>
<evidence type="ECO:0000256" key="3">
    <source>
        <dbReference type="ARBA" id="ARBA00013260"/>
    </source>
</evidence>
<proteinExistence type="inferred from homology"/>
<evidence type="ECO:0000256" key="10">
    <source>
        <dbReference type="ARBA" id="ARBA00077576"/>
    </source>
</evidence>
<dbReference type="EMBL" id="FOEV01000010">
    <property type="protein sequence ID" value="SEQ97569.1"/>
    <property type="molecule type" value="Genomic_DNA"/>
</dbReference>
<dbReference type="EC" id="3.1.1.29" evidence="3"/>
<evidence type="ECO:0000256" key="11">
    <source>
        <dbReference type="SAM" id="MobiDB-lite"/>
    </source>
</evidence>
<dbReference type="GO" id="GO:0004045">
    <property type="term" value="F:peptidyl-tRNA hydrolase activity"/>
    <property type="evidence" value="ECO:0007669"/>
    <property type="project" value="UniProtKB-EC"/>
</dbReference>
<name>A0A9X8MEY6_9PSED</name>
<dbReference type="GO" id="GO:0003747">
    <property type="term" value="F:translation release factor activity"/>
    <property type="evidence" value="ECO:0007669"/>
    <property type="project" value="InterPro"/>
</dbReference>
<evidence type="ECO:0000256" key="7">
    <source>
        <dbReference type="ARBA" id="ARBA00048707"/>
    </source>
</evidence>
<dbReference type="GO" id="GO:0043022">
    <property type="term" value="F:ribosome binding"/>
    <property type="evidence" value="ECO:0007669"/>
    <property type="project" value="TreeGrafter"/>
</dbReference>
<comment type="subcellular location">
    <subcellularLocation>
        <location evidence="1">Cytoplasm</location>
    </subcellularLocation>
</comment>
<evidence type="ECO:0000313" key="13">
    <source>
        <dbReference type="EMBL" id="SEQ97569.1"/>
    </source>
</evidence>
<gene>
    <name evidence="13" type="ORF">SAMN05216409_110223</name>
</gene>
<dbReference type="Gene3D" id="3.30.160.20">
    <property type="match status" value="1"/>
</dbReference>
<feature type="domain" description="Prokaryotic-type class I peptide chain release factors" evidence="12">
    <location>
        <begin position="38"/>
        <end position="54"/>
    </location>
</feature>
<evidence type="ECO:0000256" key="5">
    <source>
        <dbReference type="ARBA" id="ARBA00022801"/>
    </source>
</evidence>
<evidence type="ECO:0000256" key="6">
    <source>
        <dbReference type="ARBA" id="ARBA00022845"/>
    </source>
</evidence>